<dbReference type="RefSeq" id="XP_002675759.1">
    <property type="nucleotide sequence ID" value="XM_002675713.1"/>
</dbReference>
<evidence type="ECO:0000259" key="1">
    <source>
        <dbReference type="Pfam" id="PF24598"/>
    </source>
</evidence>
<dbReference type="GeneID" id="8852068"/>
<sequence>MAQRASLEILSSFITLDKVVEESSTIFTMEQLTSICSIALLLIEKGDVSINRRIFSWIFGSSDIDLDFFSKHSIQIVSRSFNLILQKSSSQPSNKKIFDVIYLILEKIGENISMKEKLISLILLELIHVLNSEKESFRKETINFISSTCSFPLLWERINQLFEEANENEAQELENYTLVKGTLEVIFTLKKDQIPSEYLFKICSVFLNLFNLKVDKVFYKDYTSIERNISILLFLIEKMEENLPSESLMLNYINQIHVECEQLFTNIVNTYIISNKFNLEDTSILCTIYVIACDLLYTSFKKRRSFIKLVENIPPKSVEIPLGIKSIYSCCFLEDYNISLAAIESFLKLLSNDSGVDSHQQRAIIKDVNYLKLITSRLWDMLTPSYSQVHHEVTKLLVDIYNLNRTICNAVVSDSLLSNTIESKLEGNRRFALCWRLTDDLNIRQRIFEDGFYLMLDLISSDQASMRLVGRSWLLSSFSNINRILDPLLLTLLDKQSMRSLFSRHNRVKSSDSTTSDCWSESSPLDRFQETNDTLQERKTLFDESRCKYVLSLLRNILNVSPQLFVEKTGRMIASEEVLNIYDKFIVNRPYYLNEENLPSKLVNLQDRDYFSIISVICIKMMECGIYINKNNGTTTSSSDISLEECIRTSAASLLKDILIYGRQSSKATELSKSLCECILYHLKIAIDDNDTVFQVELLEILKTIIEQLDSNTPMKPLQNLFPITASPTKSNNDTSKESLPISSLLNSPNFLITLIEGVRHSSRVELSDSFHSYSLLSYWIDSISSFLPHFHNQLPKFVNMLVPLICDIIREYSSLGIDSFRGQAIRTLIGGLREVSSYCVLREIEEPKPNEETPSGIVMPFKAFTDFMKDVFTQDDHNSGFISPDYEARKYMLSELPNIIESMAITWQALRISSGIPKETTNKQTTKIHSISQSGSLHSKLSIEKSILQFIDPLIVRFPLQLIASILVLWSKTHTDSNISIYSDEHSLDSHLIDILNNCDNTTPDIVVTSLIDLILSHDNPQEEIAMKKMKDNYSLHLLFFYLKKCIKSEIYSQIANKLVTLISSLTSDKNSDLLTLSLLLRVVHQFLSSWGSYLQNDKKLKSTLKDNTQKLIECCFTLTNKDINEKRNEIIKEIKKISSTNNLQNLDNVKDSIFRKSLHDHSDPSFNFLRLLSSTLNDIITYLYGEKDLGQPLIIAIIYPLFLIIKNRETTNLRRVKQAVKLISTFSTAILNMRPLKKEIFDTIADNCFFYCGASTFKYWFKIFKNMEITDTSLVQDLLTRFASTSSILTSSSTEVFSRARLLKRIAFMLYVGNINDYNNFVPAIVEKIVESLKVSGSPQSNNALITSVLLFYRVLITRISTDNLRKWWPMIITEIMRVFSDKIVDDEDSTVIMDAMKFLDVATVKLPEEFQIYKWIFLSDYTTRLKIIDVQVFFSPYLDQFLDNNNNIEQMTDDSNNTSNAIRKPINYEILKSDLKSAKSFASELSSKRRQEQLFMATSNNANVCDDYEINRLVQLDLIELTKEDNYRLNNQVIEEDKNEWVEVDSLNK</sequence>
<dbReference type="STRING" id="5762.D2VJC5"/>
<dbReference type="GO" id="GO:0005768">
    <property type="term" value="C:endosome"/>
    <property type="evidence" value="ECO:0007669"/>
    <property type="project" value="TreeGrafter"/>
</dbReference>
<feature type="domain" description="DOP1-like C-terminal" evidence="1">
    <location>
        <begin position="1051"/>
        <end position="1449"/>
    </location>
</feature>
<protein>
    <submittedName>
        <fullName evidence="2">Predicted protein</fullName>
    </submittedName>
</protein>
<evidence type="ECO:0000313" key="2">
    <source>
        <dbReference type="EMBL" id="EFC43015.1"/>
    </source>
</evidence>
<dbReference type="Pfam" id="PF24598">
    <property type="entry name" value="DOP1_C"/>
    <property type="match status" value="1"/>
</dbReference>
<dbReference type="GO" id="GO:0005802">
    <property type="term" value="C:trans-Golgi network"/>
    <property type="evidence" value="ECO:0007669"/>
    <property type="project" value="TreeGrafter"/>
</dbReference>
<organism evidence="3">
    <name type="scientific">Naegleria gruberi</name>
    <name type="common">Amoeba</name>
    <dbReference type="NCBI Taxonomy" id="5762"/>
    <lineage>
        <taxon>Eukaryota</taxon>
        <taxon>Discoba</taxon>
        <taxon>Heterolobosea</taxon>
        <taxon>Tetramitia</taxon>
        <taxon>Eutetramitia</taxon>
        <taxon>Vahlkampfiidae</taxon>
        <taxon>Naegleria</taxon>
    </lineage>
</organism>
<dbReference type="PANTHER" id="PTHR14042">
    <property type="entry name" value="DOPEY-RELATED"/>
    <property type="match status" value="1"/>
</dbReference>
<dbReference type="InParanoid" id="D2VJC5"/>
<dbReference type="EMBL" id="GG738876">
    <property type="protein sequence ID" value="EFC43015.1"/>
    <property type="molecule type" value="Genomic_DNA"/>
</dbReference>
<dbReference type="GO" id="GO:0005829">
    <property type="term" value="C:cytosol"/>
    <property type="evidence" value="ECO:0007669"/>
    <property type="project" value="GOC"/>
</dbReference>
<dbReference type="SUPFAM" id="SSF48371">
    <property type="entry name" value="ARM repeat"/>
    <property type="match status" value="1"/>
</dbReference>
<keyword evidence="3" id="KW-1185">Reference proteome</keyword>
<proteinExistence type="predicted"/>
<name>D2VJC5_NAEGR</name>
<dbReference type="FunCoup" id="D2VJC5">
    <property type="interactions" value="110"/>
</dbReference>
<dbReference type="GO" id="GO:0006895">
    <property type="term" value="P:Golgi to endosome transport"/>
    <property type="evidence" value="ECO:0007669"/>
    <property type="project" value="InterPro"/>
</dbReference>
<evidence type="ECO:0000313" key="3">
    <source>
        <dbReference type="Proteomes" id="UP000006671"/>
    </source>
</evidence>
<dbReference type="OMA" id="YFYEWMF"/>
<dbReference type="InterPro" id="IPR016024">
    <property type="entry name" value="ARM-type_fold"/>
</dbReference>
<dbReference type="KEGG" id="ngr:NAEGRDRAFT_68989"/>
<reference evidence="2 3" key="1">
    <citation type="journal article" date="2010" name="Cell">
        <title>The genome of Naegleria gruberi illuminates early eukaryotic versatility.</title>
        <authorList>
            <person name="Fritz-Laylin L.K."/>
            <person name="Prochnik S.E."/>
            <person name="Ginger M.L."/>
            <person name="Dacks J.B."/>
            <person name="Carpenter M.L."/>
            <person name="Field M.C."/>
            <person name="Kuo A."/>
            <person name="Paredez A."/>
            <person name="Chapman J."/>
            <person name="Pham J."/>
            <person name="Shu S."/>
            <person name="Neupane R."/>
            <person name="Cipriano M."/>
            <person name="Mancuso J."/>
            <person name="Tu H."/>
            <person name="Salamov A."/>
            <person name="Lindquist E."/>
            <person name="Shapiro H."/>
            <person name="Lucas S."/>
            <person name="Grigoriev I.V."/>
            <person name="Cande W.Z."/>
            <person name="Fulton C."/>
            <person name="Rokhsar D.S."/>
            <person name="Dawson S.C."/>
        </authorList>
    </citation>
    <scope>NUCLEOTIDE SEQUENCE [LARGE SCALE GENOMIC DNA]</scope>
    <source>
        <strain evidence="2 3">NEG-M</strain>
    </source>
</reference>
<dbReference type="VEuPathDB" id="AmoebaDB:NAEGRDRAFT_68989"/>
<accession>D2VJC5</accession>
<gene>
    <name evidence="2" type="ORF">NAEGRDRAFT_68989</name>
</gene>
<dbReference type="PANTHER" id="PTHR14042:SF24">
    <property type="entry name" value="PROTEIN DOPEY-1 HOMOLOG"/>
    <property type="match status" value="1"/>
</dbReference>
<dbReference type="InterPro" id="IPR056457">
    <property type="entry name" value="DOP1_C"/>
</dbReference>
<dbReference type="eggNOG" id="KOG3613">
    <property type="taxonomic scope" value="Eukaryota"/>
</dbReference>
<dbReference type="InterPro" id="IPR040314">
    <property type="entry name" value="DOP1"/>
</dbReference>
<dbReference type="OrthoDB" id="297643at2759"/>
<dbReference type="Proteomes" id="UP000006671">
    <property type="component" value="Unassembled WGS sequence"/>
</dbReference>